<evidence type="ECO:0000256" key="1">
    <source>
        <dbReference type="SAM" id="MobiDB-lite"/>
    </source>
</evidence>
<name>A0A7I4F157_PHYPA</name>
<accession>A0A7I4F157</accession>
<dbReference type="Proteomes" id="UP000006727">
    <property type="component" value="Chromosome 11"/>
</dbReference>
<dbReference type="InParanoid" id="A0A7I4F157"/>
<proteinExistence type="predicted"/>
<keyword evidence="3" id="KW-1185">Reference proteome</keyword>
<dbReference type="EMBL" id="ABEU02000011">
    <property type="status" value="NOT_ANNOTATED_CDS"/>
    <property type="molecule type" value="Genomic_DNA"/>
</dbReference>
<organism evidence="2 3">
    <name type="scientific">Physcomitrium patens</name>
    <name type="common">Spreading-leaved earth moss</name>
    <name type="synonym">Physcomitrella patens</name>
    <dbReference type="NCBI Taxonomy" id="3218"/>
    <lineage>
        <taxon>Eukaryota</taxon>
        <taxon>Viridiplantae</taxon>
        <taxon>Streptophyta</taxon>
        <taxon>Embryophyta</taxon>
        <taxon>Bryophyta</taxon>
        <taxon>Bryophytina</taxon>
        <taxon>Bryopsida</taxon>
        <taxon>Funariidae</taxon>
        <taxon>Funariales</taxon>
        <taxon>Funariaceae</taxon>
        <taxon>Physcomitrium</taxon>
    </lineage>
</organism>
<feature type="region of interest" description="Disordered" evidence="1">
    <location>
        <begin position="1"/>
        <end position="22"/>
    </location>
</feature>
<evidence type="ECO:0000313" key="3">
    <source>
        <dbReference type="Proteomes" id="UP000006727"/>
    </source>
</evidence>
<dbReference type="Gramene" id="Pp3c11_860V3.1">
    <property type="protein sequence ID" value="Pp3c11_860V3.1"/>
    <property type="gene ID" value="Pp3c11_860"/>
</dbReference>
<sequence length="43" mass="4730">MRLTNPNYVAAERQHSPSQRVKKVEDAITGSTYSLARGSAEPL</sequence>
<protein>
    <submittedName>
        <fullName evidence="2">Uncharacterized protein</fullName>
    </submittedName>
</protein>
<evidence type="ECO:0000313" key="2">
    <source>
        <dbReference type="EnsemblPlants" id="Pp3c11_860V3.1"/>
    </source>
</evidence>
<dbReference type="AlphaFoldDB" id="A0A7I4F157"/>
<reference evidence="2 3" key="1">
    <citation type="journal article" date="2008" name="Science">
        <title>The Physcomitrella genome reveals evolutionary insights into the conquest of land by plants.</title>
        <authorList>
            <person name="Rensing S."/>
            <person name="Lang D."/>
            <person name="Zimmer A."/>
            <person name="Terry A."/>
            <person name="Salamov A."/>
            <person name="Shapiro H."/>
            <person name="Nishiyama T."/>
            <person name="Perroud P.-F."/>
            <person name="Lindquist E."/>
            <person name="Kamisugi Y."/>
            <person name="Tanahashi T."/>
            <person name="Sakakibara K."/>
            <person name="Fujita T."/>
            <person name="Oishi K."/>
            <person name="Shin-I T."/>
            <person name="Kuroki Y."/>
            <person name="Toyoda A."/>
            <person name="Suzuki Y."/>
            <person name="Hashimoto A."/>
            <person name="Yamaguchi K."/>
            <person name="Sugano A."/>
            <person name="Kohara Y."/>
            <person name="Fujiyama A."/>
            <person name="Anterola A."/>
            <person name="Aoki S."/>
            <person name="Ashton N."/>
            <person name="Barbazuk W.B."/>
            <person name="Barker E."/>
            <person name="Bennetzen J."/>
            <person name="Bezanilla M."/>
            <person name="Blankenship R."/>
            <person name="Cho S.H."/>
            <person name="Dutcher S."/>
            <person name="Estelle M."/>
            <person name="Fawcett J.A."/>
            <person name="Gundlach H."/>
            <person name="Hanada K."/>
            <person name="Heyl A."/>
            <person name="Hicks K.A."/>
            <person name="Hugh J."/>
            <person name="Lohr M."/>
            <person name="Mayer K."/>
            <person name="Melkozernov A."/>
            <person name="Murata T."/>
            <person name="Nelson D."/>
            <person name="Pils B."/>
            <person name="Prigge M."/>
            <person name="Reiss B."/>
            <person name="Renner T."/>
            <person name="Rombauts S."/>
            <person name="Rushton P."/>
            <person name="Sanderfoot A."/>
            <person name="Schween G."/>
            <person name="Shiu S.-H."/>
            <person name="Stueber K."/>
            <person name="Theodoulou F.L."/>
            <person name="Tu H."/>
            <person name="Van de Peer Y."/>
            <person name="Verrier P.J."/>
            <person name="Waters E."/>
            <person name="Wood A."/>
            <person name="Yang L."/>
            <person name="Cove D."/>
            <person name="Cuming A."/>
            <person name="Hasebe M."/>
            <person name="Lucas S."/>
            <person name="Mishler D.B."/>
            <person name="Reski R."/>
            <person name="Grigoriev I."/>
            <person name="Quatrano R.S."/>
            <person name="Boore J.L."/>
        </authorList>
    </citation>
    <scope>NUCLEOTIDE SEQUENCE [LARGE SCALE GENOMIC DNA]</scope>
    <source>
        <strain evidence="2 3">cv. Gransden 2004</strain>
    </source>
</reference>
<reference evidence="2" key="3">
    <citation type="submission" date="2020-12" db="UniProtKB">
        <authorList>
            <consortium name="EnsemblPlants"/>
        </authorList>
    </citation>
    <scope>IDENTIFICATION</scope>
</reference>
<reference evidence="2 3" key="2">
    <citation type="journal article" date="2018" name="Plant J.">
        <title>The Physcomitrella patens chromosome-scale assembly reveals moss genome structure and evolution.</title>
        <authorList>
            <person name="Lang D."/>
            <person name="Ullrich K.K."/>
            <person name="Murat F."/>
            <person name="Fuchs J."/>
            <person name="Jenkins J."/>
            <person name="Haas F.B."/>
            <person name="Piednoel M."/>
            <person name="Gundlach H."/>
            <person name="Van Bel M."/>
            <person name="Meyberg R."/>
            <person name="Vives C."/>
            <person name="Morata J."/>
            <person name="Symeonidi A."/>
            <person name="Hiss M."/>
            <person name="Muchero W."/>
            <person name="Kamisugi Y."/>
            <person name="Saleh O."/>
            <person name="Blanc G."/>
            <person name="Decker E.L."/>
            <person name="van Gessel N."/>
            <person name="Grimwood J."/>
            <person name="Hayes R.D."/>
            <person name="Graham S.W."/>
            <person name="Gunter L.E."/>
            <person name="McDaniel S.F."/>
            <person name="Hoernstein S.N.W."/>
            <person name="Larsson A."/>
            <person name="Li F.W."/>
            <person name="Perroud P.F."/>
            <person name="Phillips J."/>
            <person name="Ranjan P."/>
            <person name="Rokshar D.S."/>
            <person name="Rothfels C.J."/>
            <person name="Schneider L."/>
            <person name="Shu S."/>
            <person name="Stevenson D.W."/>
            <person name="Thummler F."/>
            <person name="Tillich M."/>
            <person name="Villarreal Aguilar J.C."/>
            <person name="Widiez T."/>
            <person name="Wong G.K."/>
            <person name="Wymore A."/>
            <person name="Zhang Y."/>
            <person name="Zimmer A.D."/>
            <person name="Quatrano R.S."/>
            <person name="Mayer K.F.X."/>
            <person name="Goodstein D."/>
            <person name="Casacuberta J.M."/>
            <person name="Vandepoele K."/>
            <person name="Reski R."/>
            <person name="Cuming A.C."/>
            <person name="Tuskan G.A."/>
            <person name="Maumus F."/>
            <person name="Salse J."/>
            <person name="Schmutz J."/>
            <person name="Rensing S.A."/>
        </authorList>
    </citation>
    <scope>NUCLEOTIDE SEQUENCE [LARGE SCALE GENOMIC DNA]</scope>
    <source>
        <strain evidence="2 3">cv. Gransden 2004</strain>
    </source>
</reference>
<dbReference type="EnsemblPlants" id="Pp3c11_860V3.1">
    <property type="protein sequence ID" value="Pp3c11_860V3.1"/>
    <property type="gene ID" value="Pp3c11_860"/>
</dbReference>